<proteinExistence type="predicted"/>
<feature type="compositionally biased region" description="Acidic residues" evidence="1">
    <location>
        <begin position="297"/>
        <end position="310"/>
    </location>
</feature>
<dbReference type="InterPro" id="IPR045518">
    <property type="entry name" value="2EXR"/>
</dbReference>
<organism evidence="3 4">
    <name type="scientific">Sclerotinia borealis (strain F-4128)</name>
    <dbReference type="NCBI Taxonomy" id="1432307"/>
    <lineage>
        <taxon>Eukaryota</taxon>
        <taxon>Fungi</taxon>
        <taxon>Dikarya</taxon>
        <taxon>Ascomycota</taxon>
        <taxon>Pezizomycotina</taxon>
        <taxon>Leotiomycetes</taxon>
        <taxon>Helotiales</taxon>
        <taxon>Sclerotiniaceae</taxon>
        <taxon>Sclerotinia</taxon>
    </lineage>
</organism>
<protein>
    <recommendedName>
        <fullName evidence="2">2EXR domain-containing protein</fullName>
    </recommendedName>
</protein>
<name>W9CY73_SCLBF</name>
<feature type="region of interest" description="Disordered" evidence="1">
    <location>
        <begin position="279"/>
        <end position="383"/>
    </location>
</feature>
<dbReference type="PANTHER" id="PTHR35910">
    <property type="entry name" value="2EXR DOMAIN-CONTAINING PROTEIN"/>
    <property type="match status" value="1"/>
</dbReference>
<evidence type="ECO:0000256" key="1">
    <source>
        <dbReference type="SAM" id="MobiDB-lite"/>
    </source>
</evidence>
<dbReference type="STRING" id="1432307.W9CY73"/>
<feature type="region of interest" description="Disordered" evidence="1">
    <location>
        <begin position="28"/>
        <end position="53"/>
    </location>
</feature>
<sequence length="505" mass="57065">MDNSYISPAGPMDEEMRDIAEMVEISGPILKDLGEQDSEEGEGQQAPEQKKDIIMSSDPIDSLAKAPESFARFSSLPRCVQWMIWEFAVADVASRVIEFEANLPNIDCRSIQELISTGHATMFSSYLDQYPMVDYHGRLTFRCAFSTEFQKANGKPPALLHVTHLSRHVARKSYQLCFSSFLECPIYFNPRLDLVYIDSIKTLGDISFRQNPFQNASKEDKKLITCLGFDGPFRKESLWLHCYLRYLVQDLANVHRVVEFRKDSSFLIDYDDSNSEALSFGDSDAGNDGDVKASDIGDSDDGNDGDDEASDIGNSDDGNDGYVKASDIGDSDDGNNADDEASNIGDYNNIIDSEDEASNIGDYNISNDSEYDPSDIGDYYNSSNDSEDEASIINFFTSYNYLKIGIEIYLDMDMIFGGRETWMPLWEDFFDRGLLLPDAYENLELENLAVDWVGPRAYEEIDDMSSRDWVLPEREIVFYKEISFPDYISGTGNYSSWYSNEILPL</sequence>
<gene>
    <name evidence="3" type="ORF">SBOR_0001</name>
</gene>
<dbReference type="Pfam" id="PF20150">
    <property type="entry name" value="2EXR"/>
    <property type="match status" value="1"/>
</dbReference>
<evidence type="ECO:0000313" key="4">
    <source>
        <dbReference type="Proteomes" id="UP000019487"/>
    </source>
</evidence>
<dbReference type="HOGENOM" id="CLU_539866_0_0_1"/>
<evidence type="ECO:0000259" key="2">
    <source>
        <dbReference type="Pfam" id="PF20150"/>
    </source>
</evidence>
<feature type="domain" description="2EXR" evidence="2">
    <location>
        <begin position="70"/>
        <end position="194"/>
    </location>
</feature>
<feature type="compositionally biased region" description="Acidic residues" evidence="1">
    <location>
        <begin position="329"/>
        <end position="341"/>
    </location>
</feature>
<evidence type="ECO:0000313" key="3">
    <source>
        <dbReference type="EMBL" id="ESZ99590.1"/>
    </source>
</evidence>
<dbReference type="PANTHER" id="PTHR35910:SF6">
    <property type="entry name" value="2EXR DOMAIN-CONTAINING PROTEIN"/>
    <property type="match status" value="1"/>
</dbReference>
<reference evidence="3 4" key="1">
    <citation type="journal article" date="2014" name="Genome Announc.">
        <title>Draft genome sequence of Sclerotinia borealis, a psychrophilic plant pathogenic fungus.</title>
        <authorList>
            <person name="Mardanov A.V."/>
            <person name="Beletsky A.V."/>
            <person name="Kadnikov V.V."/>
            <person name="Ignatov A.N."/>
            <person name="Ravin N.V."/>
        </authorList>
    </citation>
    <scope>NUCLEOTIDE SEQUENCE [LARGE SCALE GENOMIC DNA]</scope>
    <source>
        <strain evidence="4">F-4157</strain>
    </source>
</reference>
<accession>W9CY73</accession>
<dbReference type="OrthoDB" id="3563282at2759"/>
<dbReference type="EMBL" id="AYSA01000001">
    <property type="protein sequence ID" value="ESZ99590.1"/>
    <property type="molecule type" value="Genomic_DNA"/>
</dbReference>
<comment type="caution">
    <text evidence="3">The sequence shown here is derived from an EMBL/GenBank/DDBJ whole genome shotgun (WGS) entry which is preliminary data.</text>
</comment>
<dbReference type="Proteomes" id="UP000019487">
    <property type="component" value="Unassembled WGS sequence"/>
</dbReference>
<dbReference type="AlphaFoldDB" id="W9CY73"/>
<keyword evidence="4" id="KW-1185">Reference proteome</keyword>